<sequence>MTGPDMMIPDILIQEIDNPEEVEQRLRDLRLLEALLFASADPLDEETLGQRLTRGADVRALLEELRVHYAARGVNLIRTGAGWSFRTAVDLAPLLRREEEVSKKLSRAAIETLAIIAYHQPVTRAEIEAIRGVATSKGTLDILMENGWIRPGRRRETPGRPLTWITTDHFLDHFGLETLRDLPGVEDLRAAGLLDSRPVLLGIGGAGLEDAEPPGNADDSDT</sequence>
<keyword evidence="2" id="KW-0132">Cell division</keyword>
<evidence type="ECO:0000256" key="2">
    <source>
        <dbReference type="ARBA" id="ARBA00022618"/>
    </source>
</evidence>
<dbReference type="Pfam" id="PF04079">
    <property type="entry name" value="SMC_ScpB"/>
    <property type="match status" value="1"/>
</dbReference>
<dbReference type="GO" id="GO:0051304">
    <property type="term" value="P:chromosome separation"/>
    <property type="evidence" value="ECO:0007669"/>
    <property type="project" value="InterPro"/>
</dbReference>
<accession>A0A9W7KPG2</accession>
<dbReference type="EMBL" id="QOKW01000029">
    <property type="protein sequence ID" value="KAA0676870.1"/>
    <property type="molecule type" value="Genomic_DNA"/>
</dbReference>
<keyword evidence="4" id="KW-0131">Cell cycle</keyword>
<gene>
    <name evidence="5" type="primary">scpB</name>
    <name evidence="5" type="ORF">DS843_25450</name>
</gene>
<proteinExistence type="predicted"/>
<keyword evidence="6" id="KW-1185">Reference proteome</keyword>
<dbReference type="PIRSF" id="PIRSF019345">
    <property type="entry name" value="ScpB"/>
    <property type="match status" value="1"/>
</dbReference>
<dbReference type="InterPro" id="IPR005234">
    <property type="entry name" value="ScpB_csome_segregation"/>
</dbReference>
<evidence type="ECO:0000256" key="1">
    <source>
        <dbReference type="ARBA" id="ARBA00022490"/>
    </source>
</evidence>
<dbReference type="OrthoDB" id="9806226at2"/>
<evidence type="ECO:0000256" key="4">
    <source>
        <dbReference type="ARBA" id="ARBA00023306"/>
    </source>
</evidence>
<evidence type="ECO:0000313" key="6">
    <source>
        <dbReference type="Proteomes" id="UP000480854"/>
    </source>
</evidence>
<dbReference type="PANTHER" id="PTHR34298">
    <property type="entry name" value="SEGREGATION AND CONDENSATION PROTEIN B"/>
    <property type="match status" value="1"/>
</dbReference>
<dbReference type="SUPFAM" id="SSF46785">
    <property type="entry name" value="Winged helix' DNA-binding domain"/>
    <property type="match status" value="2"/>
</dbReference>
<protein>
    <submittedName>
        <fullName evidence="5">SMC-Scp complex subunit ScpB</fullName>
    </submittedName>
</protein>
<dbReference type="AlphaFoldDB" id="A0A9W7KPG2"/>
<dbReference type="InterPro" id="IPR036390">
    <property type="entry name" value="WH_DNA-bd_sf"/>
</dbReference>
<dbReference type="Gene3D" id="1.10.10.10">
    <property type="entry name" value="Winged helix-like DNA-binding domain superfamily/Winged helix DNA-binding domain"/>
    <property type="match status" value="2"/>
</dbReference>
<reference evidence="5 6" key="1">
    <citation type="submission" date="2018-07" db="EMBL/GenBank/DDBJ databases">
        <title>Genome sequence of Azospirillum sp. ATCC 49961.</title>
        <authorList>
            <person name="Sant'Anna F.H."/>
            <person name="Baldani J.I."/>
            <person name="Zilli J.E."/>
            <person name="Reis V.M."/>
            <person name="Hartmann A."/>
            <person name="Cruz L."/>
            <person name="de Souza E.M."/>
            <person name="de Oliveira Pedrosa F."/>
            <person name="Passaglia L.M.P."/>
        </authorList>
    </citation>
    <scope>NUCLEOTIDE SEQUENCE [LARGE SCALE GENOMIC DNA]</scope>
    <source>
        <strain evidence="5 6">ATCC 49961</strain>
    </source>
</reference>
<keyword evidence="3" id="KW-0159">Chromosome partition</keyword>
<dbReference type="PANTHER" id="PTHR34298:SF2">
    <property type="entry name" value="SEGREGATION AND CONDENSATION PROTEIN B"/>
    <property type="match status" value="1"/>
</dbReference>
<dbReference type="InterPro" id="IPR036388">
    <property type="entry name" value="WH-like_DNA-bd_sf"/>
</dbReference>
<evidence type="ECO:0000256" key="3">
    <source>
        <dbReference type="ARBA" id="ARBA00022829"/>
    </source>
</evidence>
<keyword evidence="1" id="KW-0963">Cytoplasm</keyword>
<dbReference type="Proteomes" id="UP000480854">
    <property type="component" value="Unassembled WGS sequence"/>
</dbReference>
<dbReference type="GO" id="GO:0051301">
    <property type="term" value="P:cell division"/>
    <property type="evidence" value="ECO:0007669"/>
    <property type="project" value="UniProtKB-KW"/>
</dbReference>
<comment type="caution">
    <text evidence="5">The sequence shown here is derived from an EMBL/GenBank/DDBJ whole genome shotgun (WGS) entry which is preliminary data.</text>
</comment>
<evidence type="ECO:0000313" key="5">
    <source>
        <dbReference type="EMBL" id="KAA0676870.1"/>
    </source>
</evidence>
<dbReference type="NCBIfam" id="TIGR00281">
    <property type="entry name" value="SMC-Scp complex subunit ScpB"/>
    <property type="match status" value="1"/>
</dbReference>
<organism evidence="5 6">
    <name type="scientific">Roseomonas genomospecies 6</name>
    <dbReference type="NCBI Taxonomy" id="214106"/>
    <lineage>
        <taxon>Bacteria</taxon>
        <taxon>Pseudomonadati</taxon>
        <taxon>Pseudomonadota</taxon>
        <taxon>Alphaproteobacteria</taxon>
        <taxon>Acetobacterales</taxon>
        <taxon>Roseomonadaceae</taxon>
        <taxon>Roseomonas</taxon>
    </lineage>
</organism>
<name>A0A9W7KPG2_9PROT</name>